<dbReference type="Gene3D" id="3.30.160.250">
    <property type="match status" value="1"/>
</dbReference>
<dbReference type="Proteomes" id="UP000005233">
    <property type="component" value="Chromosome"/>
</dbReference>
<dbReference type="eggNOG" id="arCOG02412">
    <property type="taxonomic scope" value="Archaea"/>
</dbReference>
<evidence type="ECO:0000313" key="2">
    <source>
        <dbReference type="Proteomes" id="UP000005233"/>
    </source>
</evidence>
<protein>
    <submittedName>
        <fullName evidence="1">Uncharacterized protein</fullName>
    </submittedName>
</protein>
<keyword evidence="2" id="KW-1185">Reference proteome</keyword>
<sequence length="65" mass="7659">MKSIKFNVEECDGYFVADAADYAIVTQAKTWLKLLRNMDEAVRLHFDLKSNDKYMGVRLRWLRAC</sequence>
<dbReference type="AlphaFoldDB" id="H8I6U0"/>
<proteinExistence type="predicted"/>
<gene>
    <name evidence="1" type="ORF">Mtc_m2</name>
</gene>
<accession>H8I6U0</accession>
<dbReference type="STRING" id="1041930.Mtc_m2"/>
<evidence type="ECO:0000313" key="1">
    <source>
        <dbReference type="EMBL" id="AFC99410.1"/>
    </source>
</evidence>
<dbReference type="EMBL" id="CP003243">
    <property type="protein sequence ID" value="AFC99410.1"/>
    <property type="molecule type" value="Genomic_DNA"/>
</dbReference>
<name>H8I6U0_METCZ</name>
<dbReference type="KEGG" id="mez:Mtc_m2"/>
<organism evidence="1 2">
    <name type="scientific">Methanocella conradii (strain DSM 24694 / JCM 17849 / CGMCC 1.5162 / HZ254)</name>
    <dbReference type="NCBI Taxonomy" id="1041930"/>
    <lineage>
        <taxon>Archaea</taxon>
        <taxon>Methanobacteriati</taxon>
        <taxon>Methanobacteriota</taxon>
        <taxon>Stenosarchaea group</taxon>
        <taxon>Methanomicrobia</taxon>
        <taxon>Methanocellales</taxon>
        <taxon>Methanocellaceae</taxon>
        <taxon>Methanocella</taxon>
    </lineage>
</organism>
<reference evidence="1 2" key="1">
    <citation type="journal article" date="2012" name="J. Bacteriol.">
        <title>Complete genome sequence of a thermophilic methanogen, Methanocella conradii HZ254, isolated from Chinese rice field soil.</title>
        <authorList>
            <person name="Lu Z."/>
            <person name="Lu Y."/>
        </authorList>
    </citation>
    <scope>NUCLEOTIDE SEQUENCE [LARGE SCALE GENOMIC DNA]</scope>
    <source>
        <strain evidence="2">DSM 24694 / JCM 17849 / CGMCC 1.5162 / HZ254</strain>
    </source>
</reference>
<dbReference type="HOGENOM" id="CLU_206267_0_0_2"/>